<dbReference type="Proteomes" id="UP000314294">
    <property type="component" value="Unassembled WGS sequence"/>
</dbReference>
<name>A0A4Z2I2W6_9TELE</name>
<sequence>MALPARLLPADRDRAAAERDSLPLISGSPVFNTAASEDGEVEATKGAVIIEWQRGPRLPDGPPVGLLCKVPATVVKEEVALFGQSSLHHPDAAVEETLKLGGVQDLLPLLLGQFPLQWKGAWRNEQKACEEVTGVHLDETPLGGSRFGRLHTRVNDILGSPGPPHLAASIFPWLLTHADRARSIQHSPAEGRMRPGPELVTDYGGRAASTECHPGLAPTQTHIFKTSHHATPRHAPSPAARP</sequence>
<organism evidence="2 3">
    <name type="scientific">Liparis tanakae</name>
    <name type="common">Tanaka's snailfish</name>
    <dbReference type="NCBI Taxonomy" id="230148"/>
    <lineage>
        <taxon>Eukaryota</taxon>
        <taxon>Metazoa</taxon>
        <taxon>Chordata</taxon>
        <taxon>Craniata</taxon>
        <taxon>Vertebrata</taxon>
        <taxon>Euteleostomi</taxon>
        <taxon>Actinopterygii</taxon>
        <taxon>Neopterygii</taxon>
        <taxon>Teleostei</taxon>
        <taxon>Neoteleostei</taxon>
        <taxon>Acanthomorphata</taxon>
        <taxon>Eupercaria</taxon>
        <taxon>Perciformes</taxon>
        <taxon>Cottioidei</taxon>
        <taxon>Cottales</taxon>
        <taxon>Liparidae</taxon>
        <taxon>Liparis</taxon>
    </lineage>
</organism>
<feature type="region of interest" description="Disordered" evidence="1">
    <location>
        <begin position="185"/>
        <end position="218"/>
    </location>
</feature>
<reference evidence="2 3" key="1">
    <citation type="submission" date="2019-03" db="EMBL/GenBank/DDBJ databases">
        <title>First draft genome of Liparis tanakae, snailfish: a comprehensive survey of snailfish specific genes.</title>
        <authorList>
            <person name="Kim W."/>
            <person name="Song I."/>
            <person name="Jeong J.-H."/>
            <person name="Kim D."/>
            <person name="Kim S."/>
            <person name="Ryu S."/>
            <person name="Song J.Y."/>
            <person name="Lee S.K."/>
        </authorList>
    </citation>
    <scope>NUCLEOTIDE SEQUENCE [LARGE SCALE GENOMIC DNA]</scope>
    <source>
        <tissue evidence="2">Muscle</tissue>
    </source>
</reference>
<dbReference type="AlphaFoldDB" id="A0A4Z2I2W6"/>
<evidence type="ECO:0000256" key="1">
    <source>
        <dbReference type="SAM" id="MobiDB-lite"/>
    </source>
</evidence>
<dbReference type="EMBL" id="SRLO01000141">
    <property type="protein sequence ID" value="TNN72170.1"/>
    <property type="molecule type" value="Genomic_DNA"/>
</dbReference>
<protein>
    <submittedName>
        <fullName evidence="2">Uncharacterized protein</fullName>
    </submittedName>
</protein>
<comment type="caution">
    <text evidence="2">The sequence shown here is derived from an EMBL/GenBank/DDBJ whole genome shotgun (WGS) entry which is preliminary data.</text>
</comment>
<proteinExistence type="predicted"/>
<gene>
    <name evidence="2" type="ORF">EYF80_017598</name>
</gene>
<keyword evidence="3" id="KW-1185">Reference proteome</keyword>
<accession>A0A4Z2I2W6</accession>
<evidence type="ECO:0000313" key="2">
    <source>
        <dbReference type="EMBL" id="TNN72170.1"/>
    </source>
</evidence>
<evidence type="ECO:0000313" key="3">
    <source>
        <dbReference type="Proteomes" id="UP000314294"/>
    </source>
</evidence>